<evidence type="ECO:0008006" key="3">
    <source>
        <dbReference type="Google" id="ProtNLM"/>
    </source>
</evidence>
<dbReference type="Proteomes" id="UP000002255">
    <property type="component" value="Chromosome"/>
</dbReference>
<dbReference type="Pfam" id="PF09947">
    <property type="entry name" value="DUF2180"/>
    <property type="match status" value="1"/>
</dbReference>
<sequence length="81" mass="8225">MRCFDCASETAMVAEAAAVCAGCGAGLCVEHTLQGHEAEPVMTVGNPSVRRLPGRRLFCQACAGAYVVERAAAGAALAAAR</sequence>
<dbReference type="HOGENOM" id="CLU_184564_1_0_11"/>
<dbReference type="KEGG" id="xce:Xcel_2777"/>
<dbReference type="eggNOG" id="ENOG5033I44">
    <property type="taxonomic scope" value="Bacteria"/>
</dbReference>
<dbReference type="AlphaFoldDB" id="D1BYB9"/>
<protein>
    <recommendedName>
        <fullName evidence="3">DUF2180 family protein</fullName>
    </recommendedName>
</protein>
<reference evidence="2" key="1">
    <citation type="submission" date="2009-11" db="EMBL/GenBank/DDBJ databases">
        <title>The complete chromosome of Xylanimonas cellulosilytica DSM 15894.</title>
        <authorList>
            <consortium name="US DOE Joint Genome Institute (JGI-PGF)"/>
            <person name="Lucas S."/>
            <person name="Copeland A."/>
            <person name="Lapidus A."/>
            <person name="Glavina del Rio T."/>
            <person name="Dalin E."/>
            <person name="Tice H."/>
            <person name="Bruce D."/>
            <person name="Goodwin L."/>
            <person name="Pitluck S."/>
            <person name="Kyrpides N."/>
            <person name="Mavromatis K."/>
            <person name="Ivanova N."/>
            <person name="Mikhailova N."/>
            <person name="Foster B."/>
            <person name="Clum A."/>
            <person name="Brettin T."/>
            <person name="Detter J.C."/>
            <person name="Han C."/>
            <person name="Larimer F."/>
            <person name="Land M."/>
            <person name="Hauser L."/>
            <person name="Markowitz V."/>
            <person name="Cheng J.F."/>
            <person name="Hugenholtz P."/>
            <person name="Woyke T."/>
            <person name="Wu D."/>
            <person name="Gehrich-Schroeter G."/>
            <person name="Schneider S."/>
            <person name="Pukall S.R."/>
            <person name="Klenk H.P."/>
            <person name="Eisen J.A."/>
        </authorList>
    </citation>
    <scope>NUCLEOTIDE SEQUENCE [LARGE SCALE GENOMIC DNA]</scope>
    <source>
        <strain evidence="2">DSM 15894 / CECT 5975 / LMG 20990 / XIL07</strain>
    </source>
</reference>
<evidence type="ECO:0000313" key="2">
    <source>
        <dbReference type="Proteomes" id="UP000002255"/>
    </source>
</evidence>
<name>D1BYB9_XYLCX</name>
<gene>
    <name evidence="1" type="ordered locus">Xcel_2777</name>
</gene>
<organism evidence="1 2">
    <name type="scientific">Xylanimonas cellulosilytica (strain DSM 15894 / JCM 12276 / CECT 5975 / KCTC 9989 / LMG 20990 / NBRC 107835 / XIL07)</name>
    <dbReference type="NCBI Taxonomy" id="446471"/>
    <lineage>
        <taxon>Bacteria</taxon>
        <taxon>Bacillati</taxon>
        <taxon>Actinomycetota</taxon>
        <taxon>Actinomycetes</taxon>
        <taxon>Micrococcales</taxon>
        <taxon>Promicromonosporaceae</taxon>
        <taxon>Xylanimonas</taxon>
    </lineage>
</organism>
<reference evidence="1 2" key="2">
    <citation type="journal article" date="2010" name="Stand. Genomic Sci.">
        <title>Complete genome sequence of Xylanimonas cellulosilytica type strain (XIL07).</title>
        <authorList>
            <person name="Foster B."/>
            <person name="Pukall R."/>
            <person name="Abt B."/>
            <person name="Nolan M."/>
            <person name="Glavina Del Rio T."/>
            <person name="Chen F."/>
            <person name="Lucas S."/>
            <person name="Tice H."/>
            <person name="Pitluck S."/>
            <person name="Cheng J.-F."/>
            <person name="Chertkov O."/>
            <person name="Brettin T."/>
            <person name="Han C."/>
            <person name="Detter J.C."/>
            <person name="Bruce D."/>
            <person name="Goodwin L."/>
            <person name="Ivanova N."/>
            <person name="Mavromatis K."/>
            <person name="Pati A."/>
            <person name="Mikhailova N."/>
            <person name="Chen A."/>
            <person name="Palaniappan K."/>
            <person name="Land M."/>
            <person name="Hauser L."/>
            <person name="Chang Y.-J."/>
            <person name="Jeffries C.D."/>
            <person name="Chain P."/>
            <person name="Rohde M."/>
            <person name="Goeker M."/>
            <person name="Bristow J."/>
            <person name="Eisen J.A."/>
            <person name="Markowitz V."/>
            <person name="Hugenholtz P."/>
            <person name="Kyrpides N.C."/>
            <person name="Klenk H.-P."/>
            <person name="Lapidus A."/>
        </authorList>
    </citation>
    <scope>NUCLEOTIDE SEQUENCE [LARGE SCALE GENOMIC DNA]</scope>
    <source>
        <strain evidence="2">DSM 15894 / CECT 5975 / LMG 20990 / XIL07</strain>
    </source>
</reference>
<evidence type="ECO:0000313" key="1">
    <source>
        <dbReference type="EMBL" id="ACZ31791.1"/>
    </source>
</evidence>
<proteinExistence type="predicted"/>
<accession>D1BYB9</accession>
<dbReference type="InterPro" id="IPR017211">
    <property type="entry name" value="UCP037465_Znf"/>
</dbReference>
<dbReference type="EMBL" id="CP001821">
    <property type="protein sequence ID" value="ACZ31791.1"/>
    <property type="molecule type" value="Genomic_DNA"/>
</dbReference>
<keyword evidence="2" id="KW-1185">Reference proteome</keyword>